<protein>
    <submittedName>
        <fullName evidence="5">5-dehydro-2-deoxygluconokinase</fullName>
        <ecNumber evidence="5">2.7.1.92</ecNumber>
    </submittedName>
</protein>
<comment type="similarity">
    <text evidence="1">Belongs to the carbohydrate kinase PfkB family.</text>
</comment>
<dbReference type="EMBL" id="JAAAML010000001">
    <property type="protein sequence ID" value="MCO6407863.1"/>
    <property type="molecule type" value="Genomic_DNA"/>
</dbReference>
<dbReference type="GO" id="GO:0047590">
    <property type="term" value="F:5-dehydro-2-deoxygluconokinase activity"/>
    <property type="evidence" value="ECO:0007669"/>
    <property type="project" value="UniProtKB-EC"/>
</dbReference>
<gene>
    <name evidence="5" type="primary">iolC</name>
    <name evidence="5" type="ORF">GTW23_06695</name>
</gene>
<dbReference type="SUPFAM" id="SSF53613">
    <property type="entry name" value="Ribokinase-like"/>
    <property type="match status" value="1"/>
</dbReference>
<organism evidence="5 6">
    <name type="scientific">Hoeflea alexandrii</name>
    <dbReference type="NCBI Taxonomy" id="288436"/>
    <lineage>
        <taxon>Bacteria</taxon>
        <taxon>Pseudomonadati</taxon>
        <taxon>Pseudomonadota</taxon>
        <taxon>Alphaproteobacteria</taxon>
        <taxon>Hyphomicrobiales</taxon>
        <taxon>Rhizobiaceae</taxon>
        <taxon>Hoeflea</taxon>
    </lineage>
</organism>
<reference evidence="5 6" key="1">
    <citation type="submission" date="2020-01" db="EMBL/GenBank/DDBJ databases">
        <title>Genomes of bacteria type strains.</title>
        <authorList>
            <person name="Chen J."/>
            <person name="Zhu S."/>
            <person name="Yang J."/>
        </authorList>
    </citation>
    <scope>NUCLEOTIDE SEQUENCE [LARGE SCALE GENOMIC DNA]</scope>
    <source>
        <strain evidence="5 6">DSM 16655</strain>
    </source>
</reference>
<evidence type="ECO:0000256" key="3">
    <source>
        <dbReference type="ARBA" id="ARBA00022777"/>
    </source>
</evidence>
<dbReference type="InterPro" id="IPR050306">
    <property type="entry name" value="PfkB_Carbo_kinase"/>
</dbReference>
<proteinExistence type="inferred from homology"/>
<dbReference type="InterPro" id="IPR011611">
    <property type="entry name" value="PfkB_dom"/>
</dbReference>
<evidence type="ECO:0000259" key="4">
    <source>
        <dbReference type="Pfam" id="PF00294"/>
    </source>
</evidence>
<evidence type="ECO:0000256" key="2">
    <source>
        <dbReference type="ARBA" id="ARBA00022679"/>
    </source>
</evidence>
<dbReference type="Proteomes" id="UP001320715">
    <property type="component" value="Unassembled WGS sequence"/>
</dbReference>
<evidence type="ECO:0000313" key="5">
    <source>
        <dbReference type="EMBL" id="MCO6407863.1"/>
    </source>
</evidence>
<dbReference type="EC" id="2.7.1.92" evidence="5"/>
<sequence length="326" mass="34409">MNVLEGIRARNFLVIGRVGMDLSPDPAGTRTRDASSMMVAMGGSSANIAAGLVKFGCKAALVTKVSDDAVGWYCLGQLDHYGIDRGHVKTVTGEYRTSLAVYETRVEEHQSVIYRNNAADFQMDIANVEAVDYASYGALITAGTVFAAEPSRTAAFRAFELARASGLPIIFDVDYRPYSWPSPQVAEEVLSRAGSLADVIVGNDEEFGFMAGGIEMGLSKARDLAGSSAAIVVYKMGPEGAITFFDGQEIRTGIYPVDALKPTGAGDSFMAGLLASLSEGRDMRDAVLRGSACAAIVVSRPGCAPAMPDTEQLEAFLASHPGPTPV</sequence>
<dbReference type="PANTHER" id="PTHR43085">
    <property type="entry name" value="HEXOKINASE FAMILY MEMBER"/>
    <property type="match status" value="1"/>
</dbReference>
<dbReference type="PANTHER" id="PTHR43085:SF49">
    <property type="entry name" value="5-DEHYDRO-2-DEOXYGLUCONOKINASE"/>
    <property type="match status" value="1"/>
</dbReference>
<dbReference type="NCBIfam" id="TIGR04382">
    <property type="entry name" value="myo_inos_iolC_N"/>
    <property type="match status" value="1"/>
</dbReference>
<accession>A0ABT1CP01</accession>
<feature type="domain" description="Carbohydrate kinase PfkB" evidence="4">
    <location>
        <begin position="12"/>
        <end position="308"/>
    </location>
</feature>
<keyword evidence="2 5" id="KW-0808">Transferase</keyword>
<dbReference type="CDD" id="cd01166">
    <property type="entry name" value="KdgK"/>
    <property type="match status" value="1"/>
</dbReference>
<dbReference type="InterPro" id="IPR002173">
    <property type="entry name" value="Carboh/pur_kinase_PfkB_CS"/>
</dbReference>
<evidence type="ECO:0000313" key="6">
    <source>
        <dbReference type="Proteomes" id="UP001320715"/>
    </source>
</evidence>
<keyword evidence="3" id="KW-0418">Kinase</keyword>
<dbReference type="Gene3D" id="3.40.1190.20">
    <property type="match status" value="1"/>
</dbReference>
<dbReference type="RefSeq" id="WP_252915159.1">
    <property type="nucleotide sequence ID" value="NZ_JAAAML010000001.1"/>
</dbReference>
<keyword evidence="6" id="KW-1185">Reference proteome</keyword>
<comment type="caution">
    <text evidence="5">The sequence shown here is derived from an EMBL/GenBank/DDBJ whole genome shotgun (WGS) entry which is preliminary data.</text>
</comment>
<dbReference type="PROSITE" id="PS00584">
    <property type="entry name" value="PFKB_KINASES_2"/>
    <property type="match status" value="1"/>
</dbReference>
<dbReference type="InterPro" id="IPR030830">
    <property type="entry name" value="Myo_inos_IolC"/>
</dbReference>
<dbReference type="Pfam" id="PF00294">
    <property type="entry name" value="PfkB"/>
    <property type="match status" value="1"/>
</dbReference>
<evidence type="ECO:0000256" key="1">
    <source>
        <dbReference type="ARBA" id="ARBA00010688"/>
    </source>
</evidence>
<name>A0ABT1CP01_9HYPH</name>
<dbReference type="InterPro" id="IPR029056">
    <property type="entry name" value="Ribokinase-like"/>
</dbReference>